<dbReference type="EMBL" id="BAABGA010000046">
    <property type="protein sequence ID" value="GAA4458333.1"/>
    <property type="molecule type" value="Genomic_DNA"/>
</dbReference>
<dbReference type="SUPFAM" id="SSF47384">
    <property type="entry name" value="Homodimeric domain of signal transducing histidine kinase"/>
    <property type="match status" value="1"/>
</dbReference>
<evidence type="ECO:0000256" key="6">
    <source>
        <dbReference type="ARBA" id="ARBA00022692"/>
    </source>
</evidence>
<comment type="catalytic activity">
    <reaction evidence="1">
        <text>ATP + protein L-histidine = ADP + protein N-phospho-L-histidine.</text>
        <dbReference type="EC" id="2.7.13.3"/>
    </reaction>
</comment>
<feature type="transmembrane region" description="Helical" evidence="14">
    <location>
        <begin position="96"/>
        <end position="113"/>
    </location>
</feature>
<keyword evidence="11" id="KW-0902">Two-component regulatory system</keyword>
<evidence type="ECO:0000256" key="2">
    <source>
        <dbReference type="ARBA" id="ARBA00004141"/>
    </source>
</evidence>
<dbReference type="InterPro" id="IPR005467">
    <property type="entry name" value="His_kinase_dom"/>
</dbReference>
<dbReference type="Gene3D" id="3.40.50.2300">
    <property type="match status" value="1"/>
</dbReference>
<dbReference type="PROSITE" id="PS50110">
    <property type="entry name" value="RESPONSE_REGULATORY"/>
    <property type="match status" value="1"/>
</dbReference>
<keyword evidence="5" id="KW-0808">Transferase</keyword>
<dbReference type="InterPro" id="IPR003594">
    <property type="entry name" value="HATPase_dom"/>
</dbReference>
<proteinExistence type="predicted"/>
<dbReference type="PANTHER" id="PTHR43547:SF2">
    <property type="entry name" value="HYBRID SIGNAL TRANSDUCTION HISTIDINE KINASE C"/>
    <property type="match status" value="1"/>
</dbReference>
<dbReference type="PRINTS" id="PR00344">
    <property type="entry name" value="BCTRLSENSOR"/>
</dbReference>
<reference evidence="18" key="1">
    <citation type="journal article" date="2019" name="Int. J. Syst. Evol. Microbiol.">
        <title>The Global Catalogue of Microorganisms (GCM) 10K type strain sequencing project: providing services to taxonomists for standard genome sequencing and annotation.</title>
        <authorList>
            <consortium name="The Broad Institute Genomics Platform"/>
            <consortium name="The Broad Institute Genome Sequencing Center for Infectious Disease"/>
            <person name="Wu L."/>
            <person name="Ma J."/>
        </authorList>
    </citation>
    <scope>NUCLEOTIDE SEQUENCE [LARGE SCALE GENOMIC DNA]</scope>
    <source>
        <strain evidence="18">JCM 17759</strain>
    </source>
</reference>
<dbReference type="Pfam" id="PF00072">
    <property type="entry name" value="Response_reg"/>
    <property type="match status" value="1"/>
</dbReference>
<evidence type="ECO:0000313" key="18">
    <source>
        <dbReference type="Proteomes" id="UP001500840"/>
    </source>
</evidence>
<dbReference type="SMART" id="SM00387">
    <property type="entry name" value="HATPase_c"/>
    <property type="match status" value="1"/>
</dbReference>
<evidence type="ECO:0000259" key="16">
    <source>
        <dbReference type="PROSITE" id="PS50110"/>
    </source>
</evidence>
<evidence type="ECO:0000256" key="12">
    <source>
        <dbReference type="ARBA" id="ARBA00023136"/>
    </source>
</evidence>
<dbReference type="PROSITE" id="PS50109">
    <property type="entry name" value="HIS_KIN"/>
    <property type="match status" value="1"/>
</dbReference>
<keyword evidence="12 14" id="KW-0472">Membrane</keyword>
<dbReference type="Pfam" id="PF02518">
    <property type="entry name" value="HATPase_c"/>
    <property type="match status" value="1"/>
</dbReference>
<evidence type="ECO:0000256" key="5">
    <source>
        <dbReference type="ARBA" id="ARBA00022679"/>
    </source>
</evidence>
<evidence type="ECO:0000256" key="10">
    <source>
        <dbReference type="ARBA" id="ARBA00022989"/>
    </source>
</evidence>
<gene>
    <name evidence="17" type="ORF">GCM10023156_36320</name>
</gene>
<feature type="domain" description="Histidine kinase" evidence="15">
    <location>
        <begin position="150"/>
        <end position="368"/>
    </location>
</feature>
<dbReference type="InterPro" id="IPR036097">
    <property type="entry name" value="HisK_dim/P_sf"/>
</dbReference>
<keyword evidence="8" id="KW-0418">Kinase</keyword>
<dbReference type="Gene3D" id="1.20.120.620">
    <property type="entry name" value="Backbone structure of the membrane domain of e. Coli histidine kinase receptor kdpd"/>
    <property type="match status" value="1"/>
</dbReference>
<keyword evidence="9" id="KW-0067">ATP-binding</keyword>
<feature type="transmembrane region" description="Helical" evidence="14">
    <location>
        <begin position="20"/>
        <end position="37"/>
    </location>
</feature>
<evidence type="ECO:0000313" key="17">
    <source>
        <dbReference type="EMBL" id="GAA4458333.1"/>
    </source>
</evidence>
<evidence type="ECO:0000256" key="4">
    <source>
        <dbReference type="ARBA" id="ARBA00022553"/>
    </source>
</evidence>
<feature type="modified residue" description="4-aspartylphosphate" evidence="13">
    <location>
        <position position="452"/>
    </location>
</feature>
<dbReference type="CDD" id="cd17580">
    <property type="entry name" value="REC_2_DhkD-like"/>
    <property type="match status" value="1"/>
</dbReference>
<evidence type="ECO:0000256" key="7">
    <source>
        <dbReference type="ARBA" id="ARBA00022741"/>
    </source>
</evidence>
<evidence type="ECO:0000256" key="14">
    <source>
        <dbReference type="SAM" id="Phobius"/>
    </source>
</evidence>
<dbReference type="CDD" id="cd00082">
    <property type="entry name" value="HisKA"/>
    <property type="match status" value="1"/>
</dbReference>
<feature type="domain" description="Response regulatory" evidence="16">
    <location>
        <begin position="403"/>
        <end position="519"/>
    </location>
</feature>
<evidence type="ECO:0000256" key="3">
    <source>
        <dbReference type="ARBA" id="ARBA00012438"/>
    </source>
</evidence>
<evidence type="ECO:0000259" key="15">
    <source>
        <dbReference type="PROSITE" id="PS50109"/>
    </source>
</evidence>
<evidence type="ECO:0000256" key="13">
    <source>
        <dbReference type="PROSITE-ProRule" id="PRU00169"/>
    </source>
</evidence>
<evidence type="ECO:0000256" key="8">
    <source>
        <dbReference type="ARBA" id="ARBA00022777"/>
    </source>
</evidence>
<dbReference type="CDD" id="cd16922">
    <property type="entry name" value="HATPase_EvgS-ArcB-TorS-like"/>
    <property type="match status" value="1"/>
</dbReference>
<comment type="subcellular location">
    <subcellularLocation>
        <location evidence="2">Membrane</location>
        <topology evidence="2">Multi-pass membrane protein</topology>
    </subcellularLocation>
</comment>
<sequence length="536" mass="59072">MVSILNDRSSGPWRALVRRYGTAILSTGVVIWVRSLLQPWLNEECPFSLFYLSALLTVWIAGTGPAIFAVGLGTVAAAHFFIPPSSSLLIDDVPDLVQLIIYVFVNCVAIMLFNRAERQRDLAENRSLENERLSDDLRKADLRKDEFLALLAHELRNPLAPIRTSLALLERNESSPDVVRRMREIIHRQTIHLIRITDDLLDVSRFCRGKVELQVRRIDLRLAIADAIEMVESSLESKSQRFQSLIPDEPIWVDGDRVRLAQLLANLLGNASKYTPEAGRITLNLEPIDDLVSIMVSDNGIGFAPVQADRIFEPFVQIDASRTREYGGLGVGLTIVNRLVALHGGTLSATSRGPGMGSCFTVTLPAATTMQPSDASLFADDFADNASRTSCKSETSVTTKGKSLLLVEDNKDASALLAELFESEGFQVYQAYDGVEAIQKATQAHPDVIIMDIGLPGMDGYETARRIRRSRTIAGIKMIALTGWGGPTDRDLAIQAGFDLHLIKPIAFQTLHDRAQAMIDELAASEKCDKPSFAQT</sequence>
<dbReference type="SUPFAM" id="SSF52172">
    <property type="entry name" value="CheY-like"/>
    <property type="match status" value="1"/>
</dbReference>
<dbReference type="InterPro" id="IPR003661">
    <property type="entry name" value="HisK_dim/P_dom"/>
</dbReference>
<dbReference type="InterPro" id="IPR036890">
    <property type="entry name" value="HATPase_C_sf"/>
</dbReference>
<evidence type="ECO:0000256" key="9">
    <source>
        <dbReference type="ARBA" id="ARBA00022840"/>
    </source>
</evidence>
<keyword evidence="10 14" id="KW-1133">Transmembrane helix</keyword>
<dbReference type="EC" id="2.7.13.3" evidence="3"/>
<dbReference type="InterPro" id="IPR038318">
    <property type="entry name" value="KdpD_sf"/>
</dbReference>
<dbReference type="PANTHER" id="PTHR43547">
    <property type="entry name" value="TWO-COMPONENT HISTIDINE KINASE"/>
    <property type="match status" value="1"/>
</dbReference>
<dbReference type="RefSeq" id="WP_345324306.1">
    <property type="nucleotide sequence ID" value="NZ_BAABGA010000046.1"/>
</dbReference>
<dbReference type="Pfam" id="PF00512">
    <property type="entry name" value="HisKA"/>
    <property type="match status" value="1"/>
</dbReference>
<dbReference type="InterPro" id="IPR001789">
    <property type="entry name" value="Sig_transdc_resp-reg_receiver"/>
</dbReference>
<dbReference type="Gene3D" id="1.10.287.130">
    <property type="match status" value="1"/>
</dbReference>
<dbReference type="InterPro" id="IPR025201">
    <property type="entry name" value="KdpD_TM"/>
</dbReference>
<dbReference type="SMART" id="SM00448">
    <property type="entry name" value="REC"/>
    <property type="match status" value="1"/>
</dbReference>
<evidence type="ECO:0000256" key="11">
    <source>
        <dbReference type="ARBA" id="ARBA00023012"/>
    </source>
</evidence>
<feature type="transmembrane region" description="Helical" evidence="14">
    <location>
        <begin position="49"/>
        <end position="76"/>
    </location>
</feature>
<accession>A0ABP8N209</accession>
<dbReference type="Proteomes" id="UP001500840">
    <property type="component" value="Unassembled WGS sequence"/>
</dbReference>
<protein>
    <recommendedName>
        <fullName evidence="3">histidine kinase</fullName>
        <ecNumber evidence="3">2.7.13.3</ecNumber>
    </recommendedName>
</protein>
<name>A0ABP8N209_9BACT</name>
<dbReference type="Gene3D" id="3.30.565.10">
    <property type="entry name" value="Histidine kinase-like ATPase, C-terminal domain"/>
    <property type="match status" value="1"/>
</dbReference>
<keyword evidence="6 14" id="KW-0812">Transmembrane</keyword>
<keyword evidence="18" id="KW-1185">Reference proteome</keyword>
<dbReference type="InterPro" id="IPR011006">
    <property type="entry name" value="CheY-like_superfamily"/>
</dbReference>
<keyword evidence="7" id="KW-0547">Nucleotide-binding</keyword>
<evidence type="ECO:0000256" key="1">
    <source>
        <dbReference type="ARBA" id="ARBA00000085"/>
    </source>
</evidence>
<dbReference type="SMART" id="SM00388">
    <property type="entry name" value="HisKA"/>
    <property type="match status" value="1"/>
</dbReference>
<dbReference type="InterPro" id="IPR004358">
    <property type="entry name" value="Sig_transdc_His_kin-like_C"/>
</dbReference>
<comment type="caution">
    <text evidence="17">The sequence shown here is derived from an EMBL/GenBank/DDBJ whole genome shotgun (WGS) entry which is preliminary data.</text>
</comment>
<organism evidence="17 18">
    <name type="scientific">Novipirellula rosea</name>
    <dbReference type="NCBI Taxonomy" id="1031540"/>
    <lineage>
        <taxon>Bacteria</taxon>
        <taxon>Pseudomonadati</taxon>
        <taxon>Planctomycetota</taxon>
        <taxon>Planctomycetia</taxon>
        <taxon>Pirellulales</taxon>
        <taxon>Pirellulaceae</taxon>
        <taxon>Novipirellula</taxon>
    </lineage>
</organism>
<dbReference type="SUPFAM" id="SSF55874">
    <property type="entry name" value="ATPase domain of HSP90 chaperone/DNA topoisomerase II/histidine kinase"/>
    <property type="match status" value="1"/>
</dbReference>
<dbReference type="Pfam" id="PF13493">
    <property type="entry name" value="DUF4118"/>
    <property type="match status" value="1"/>
</dbReference>
<keyword evidence="4 13" id="KW-0597">Phosphoprotein</keyword>